<sequence>MRRHPLLAGFLAVLCLWALLSSNTAAQTNSAEPDAPAPAPLNDWQDVIRQSPYWVSQGMHSNLLTIRRWVLNGEAFCENPNRHVFFDRRAAFLGYIINSEDRVETQARLNDQRQQWASNARVDNWSAGEDGRAGYPFALNCNQPDARLQESLARYTGSDESARLWGTWDGLALGTEAEPISLHDAIRQTYEYWVERGRISMPPEVLSTLAGKTIIESGGLRESHSAAGARGIMQLSPAALSDCELAERFYFHRMAQIDCALRLLEQNHRNLYPTFDATFGHLPEDKADTLYSLLLIQAYHGGVRRIQRLMTDEALSGAAQYFVRHHERFTAEDIALGMVYHNLGRDQFGFASLYYVTDVSIAKEFACAAVTDLAGCPR</sequence>
<reference evidence="2" key="1">
    <citation type="submission" date="2022-07" db="EMBL/GenBank/DDBJ databases">
        <title>Complete genome sequence of Salinispirillum sp. LH10-3-1 capable of multiple carbohydrate inversion isolated from a soda lake.</title>
        <authorList>
            <person name="Liu J."/>
            <person name="Zhai Y."/>
            <person name="Zhang H."/>
            <person name="Yang H."/>
            <person name="Qu J."/>
            <person name="Li J."/>
        </authorList>
    </citation>
    <scope>NUCLEOTIDE SEQUENCE</scope>
    <source>
        <strain evidence="2">LH 10-3-1</strain>
    </source>
</reference>
<dbReference type="EMBL" id="CP101717">
    <property type="protein sequence ID" value="WLD58573.1"/>
    <property type="molecule type" value="Genomic_DNA"/>
</dbReference>
<feature type="chain" id="PRO_5044259383" description="Transglycosylase SLT domain-containing protein" evidence="1">
    <location>
        <begin position="27"/>
        <end position="378"/>
    </location>
</feature>
<accession>A0AB38YHI4</accession>
<gene>
    <name evidence="2" type="ORF">NFC81_01970</name>
</gene>
<dbReference type="SUPFAM" id="SSF53955">
    <property type="entry name" value="Lysozyme-like"/>
    <property type="match status" value="1"/>
</dbReference>
<dbReference type="AlphaFoldDB" id="A0AB38YHI4"/>
<keyword evidence="1" id="KW-0732">Signal</keyword>
<feature type="signal peptide" evidence="1">
    <location>
        <begin position="1"/>
        <end position="26"/>
    </location>
</feature>
<dbReference type="RefSeq" id="WP_304995859.1">
    <property type="nucleotide sequence ID" value="NZ_CP101717.1"/>
</dbReference>
<dbReference type="Gene3D" id="1.10.530.10">
    <property type="match status" value="1"/>
</dbReference>
<protein>
    <recommendedName>
        <fullName evidence="3">Transglycosylase SLT domain-containing protein</fullName>
    </recommendedName>
</protein>
<name>A0AB38YHI4_9GAMM</name>
<evidence type="ECO:0008006" key="3">
    <source>
        <dbReference type="Google" id="ProtNLM"/>
    </source>
</evidence>
<organism evidence="2">
    <name type="scientific">Salinispirillum sp. LH 10-3-1</name>
    <dbReference type="NCBI Taxonomy" id="2952525"/>
    <lineage>
        <taxon>Bacteria</taxon>
        <taxon>Pseudomonadati</taxon>
        <taxon>Pseudomonadota</taxon>
        <taxon>Gammaproteobacteria</taxon>
        <taxon>Oceanospirillales</taxon>
        <taxon>Saccharospirillaceae</taxon>
        <taxon>Salinispirillum</taxon>
    </lineage>
</organism>
<evidence type="ECO:0000256" key="1">
    <source>
        <dbReference type="SAM" id="SignalP"/>
    </source>
</evidence>
<dbReference type="InterPro" id="IPR023346">
    <property type="entry name" value="Lysozyme-like_dom_sf"/>
</dbReference>
<evidence type="ECO:0000313" key="2">
    <source>
        <dbReference type="EMBL" id="WLD58573.1"/>
    </source>
</evidence>
<proteinExistence type="predicted"/>